<protein>
    <recommendedName>
        <fullName evidence="8">GH18 domain-containing protein</fullName>
    </recommendedName>
</protein>
<dbReference type="Proteomes" id="UP000002358">
    <property type="component" value="Chromosome 5"/>
</dbReference>
<keyword evidence="7" id="KW-0472">Membrane</keyword>
<dbReference type="GO" id="GO:0004568">
    <property type="term" value="F:chitinase activity"/>
    <property type="evidence" value="ECO:0007669"/>
    <property type="project" value="UniProtKB-ARBA"/>
</dbReference>
<dbReference type="FunCoup" id="A0A7M7G638">
    <property type="interactions" value="40"/>
</dbReference>
<organism evidence="9 10">
    <name type="scientific">Nasonia vitripennis</name>
    <name type="common">Parasitic wasp</name>
    <dbReference type="NCBI Taxonomy" id="7425"/>
    <lineage>
        <taxon>Eukaryota</taxon>
        <taxon>Metazoa</taxon>
        <taxon>Ecdysozoa</taxon>
        <taxon>Arthropoda</taxon>
        <taxon>Hexapoda</taxon>
        <taxon>Insecta</taxon>
        <taxon>Pterygota</taxon>
        <taxon>Neoptera</taxon>
        <taxon>Endopterygota</taxon>
        <taxon>Hymenoptera</taxon>
        <taxon>Apocrita</taxon>
        <taxon>Proctotrupomorpha</taxon>
        <taxon>Chalcidoidea</taxon>
        <taxon>Pteromalidae</taxon>
        <taxon>Pteromalinae</taxon>
        <taxon>Nasonia</taxon>
    </lineage>
</organism>
<dbReference type="PROSITE" id="PS01095">
    <property type="entry name" value="GH18_1"/>
    <property type="match status" value="1"/>
</dbReference>
<evidence type="ECO:0000256" key="5">
    <source>
        <dbReference type="RuleBase" id="RU000489"/>
    </source>
</evidence>
<feature type="transmembrane region" description="Helical" evidence="7">
    <location>
        <begin position="21"/>
        <end position="48"/>
    </location>
</feature>
<accession>A0A7M7G638</accession>
<dbReference type="GO" id="GO:0005576">
    <property type="term" value="C:extracellular region"/>
    <property type="evidence" value="ECO:0007669"/>
    <property type="project" value="TreeGrafter"/>
</dbReference>
<evidence type="ECO:0000256" key="6">
    <source>
        <dbReference type="RuleBase" id="RU004453"/>
    </source>
</evidence>
<dbReference type="Pfam" id="PF00704">
    <property type="entry name" value="Glyco_hydro_18"/>
    <property type="match status" value="1"/>
</dbReference>
<dbReference type="OMA" id="QRLVCYY"/>
<dbReference type="GO" id="GO:0005975">
    <property type="term" value="P:carbohydrate metabolic process"/>
    <property type="evidence" value="ECO:0007669"/>
    <property type="project" value="InterPro"/>
</dbReference>
<gene>
    <name evidence="9" type="primary">100121344</name>
</gene>
<dbReference type="SMART" id="SM00636">
    <property type="entry name" value="Glyco_18"/>
    <property type="match status" value="1"/>
</dbReference>
<dbReference type="KEGG" id="nvi:100121344"/>
<dbReference type="GO" id="GO:0006032">
    <property type="term" value="P:chitin catabolic process"/>
    <property type="evidence" value="ECO:0007669"/>
    <property type="project" value="TreeGrafter"/>
</dbReference>
<evidence type="ECO:0000259" key="8">
    <source>
        <dbReference type="PROSITE" id="PS51910"/>
    </source>
</evidence>
<dbReference type="InParanoid" id="A0A7M7G638"/>
<dbReference type="InterPro" id="IPR011583">
    <property type="entry name" value="Chitinase_II/V-like_cat"/>
</dbReference>
<evidence type="ECO:0000256" key="2">
    <source>
        <dbReference type="ARBA" id="ARBA00022801"/>
    </source>
</evidence>
<comment type="similarity">
    <text evidence="6">Belongs to the glycosyl hydrolase 18 family.</text>
</comment>
<reference evidence="9" key="1">
    <citation type="submission" date="2021-01" db="UniProtKB">
        <authorList>
            <consortium name="EnsemblMetazoa"/>
        </authorList>
    </citation>
    <scope>IDENTIFICATION</scope>
</reference>
<dbReference type="InterPro" id="IPR029070">
    <property type="entry name" value="Chitinase_insertion_sf"/>
</dbReference>
<dbReference type="PROSITE" id="PS51910">
    <property type="entry name" value="GH18_2"/>
    <property type="match status" value="1"/>
</dbReference>
<dbReference type="PANTHER" id="PTHR11177:SF390">
    <property type="entry name" value="CHITINASE 11"/>
    <property type="match status" value="1"/>
</dbReference>
<dbReference type="OrthoDB" id="76388at2759"/>
<dbReference type="FunFam" id="3.10.50.10:FF:000003">
    <property type="entry name" value="Class V chitinase CHIT5b"/>
    <property type="match status" value="1"/>
</dbReference>
<evidence type="ECO:0000256" key="1">
    <source>
        <dbReference type="ARBA" id="ARBA00022729"/>
    </source>
</evidence>
<keyword evidence="4 5" id="KW-0326">Glycosidase</keyword>
<keyword evidence="1" id="KW-0732">Signal</keyword>
<dbReference type="SUPFAM" id="SSF51445">
    <property type="entry name" value="(Trans)glycosidases"/>
    <property type="match status" value="1"/>
</dbReference>
<evidence type="ECO:0000256" key="3">
    <source>
        <dbReference type="ARBA" id="ARBA00023180"/>
    </source>
</evidence>
<dbReference type="InterPro" id="IPR017853">
    <property type="entry name" value="GH"/>
</dbReference>
<dbReference type="EnsemblMetazoa" id="XM_001604904">
    <property type="protein sequence ID" value="XP_001604954"/>
    <property type="gene ID" value="LOC100121344"/>
</dbReference>
<keyword evidence="2 5" id="KW-0378">Hydrolase</keyword>
<keyword evidence="10" id="KW-1185">Reference proteome</keyword>
<dbReference type="InterPro" id="IPR001579">
    <property type="entry name" value="Glyco_hydro_18_chit_AS"/>
</dbReference>
<dbReference type="PANTHER" id="PTHR11177">
    <property type="entry name" value="CHITINASE"/>
    <property type="match status" value="1"/>
</dbReference>
<dbReference type="SMR" id="A0A7M7G638"/>
<dbReference type="InterPro" id="IPR001223">
    <property type="entry name" value="Glyco_hydro18_cat"/>
</dbReference>
<dbReference type="GO" id="GO:0008061">
    <property type="term" value="F:chitin binding"/>
    <property type="evidence" value="ECO:0007669"/>
    <property type="project" value="InterPro"/>
</dbReference>
<feature type="domain" description="GH18" evidence="8">
    <location>
        <begin position="91"/>
        <end position="447"/>
    </location>
</feature>
<dbReference type="SUPFAM" id="SSF54556">
    <property type="entry name" value="Chitinase insertion domain"/>
    <property type="match status" value="1"/>
</dbReference>
<evidence type="ECO:0000313" key="10">
    <source>
        <dbReference type="Proteomes" id="UP000002358"/>
    </source>
</evidence>
<evidence type="ECO:0000256" key="4">
    <source>
        <dbReference type="ARBA" id="ARBA00023295"/>
    </source>
</evidence>
<dbReference type="AlphaFoldDB" id="A0A7M7G638"/>
<dbReference type="InterPro" id="IPR050314">
    <property type="entry name" value="Glycosyl_Hydrlase_18"/>
</dbReference>
<dbReference type="Gene3D" id="3.20.20.80">
    <property type="entry name" value="Glycosidases"/>
    <property type="match status" value="1"/>
</dbReference>
<sequence length="451" mass="51571">MVHKVLVPEADYTLLAGKQKFSCYNVVVVIVIFLLGFTSLGLLAYNFFKTAIAEEKLVHNVKVPSWMHWFWHHNATNSTAFGSTIKPIDEHFVVCYYTKRRDNSSSQLTPNNVDPHLCTHIIVGFASVVNCTLDLGEDLSIYREMVELKKFEPNLKIMVSVGGADNESGYPEMVLNHANRKTFIRSVLNATKTLNLDGLDLDWEFPAWAHKADRQKIHFVQLAYELRKEFDRSGQKLTLSAAVAAPQAIIDQSYIVPEFSEHVDFINLMSYDYHFYIWYYPVTDLNSPLYPRSLETGYLTSLNVNFSANYWVLKGMPREKIVIGIPLYGHSYKLYNPSNHKLQAPARGYGDTGHMGFVTYPEVCKFLKNGAVRVFVNDSHVPYTYKNNEWISYDDVTSVTYKATWIKSNGFKGAMVFSLNTDDWNSTCTPNHRFPLTSIVKKIFNSKPKLV</sequence>
<evidence type="ECO:0000313" key="9">
    <source>
        <dbReference type="EnsemblMetazoa" id="XP_001604954"/>
    </source>
</evidence>
<dbReference type="Gene3D" id="3.10.50.10">
    <property type="match status" value="1"/>
</dbReference>
<evidence type="ECO:0000256" key="7">
    <source>
        <dbReference type="SAM" id="Phobius"/>
    </source>
</evidence>
<keyword evidence="7" id="KW-0812">Transmembrane</keyword>
<proteinExistence type="inferred from homology"/>
<keyword evidence="3" id="KW-0325">Glycoprotein</keyword>
<name>A0A7M7G638_NASVI</name>
<keyword evidence="7" id="KW-1133">Transmembrane helix</keyword>